<accession>A0A845G5B7</accession>
<dbReference type="RefSeq" id="WP_161097213.1">
    <property type="nucleotide sequence ID" value="NZ_WWCW01000039.1"/>
</dbReference>
<comment type="caution">
    <text evidence="1">The sequence shown here is derived from an EMBL/GenBank/DDBJ whole genome shotgun (WGS) entry which is preliminary data.</text>
</comment>
<organism evidence="1 2">
    <name type="scientific">Duganella vulcania</name>
    <dbReference type="NCBI Taxonomy" id="2692166"/>
    <lineage>
        <taxon>Bacteria</taxon>
        <taxon>Pseudomonadati</taxon>
        <taxon>Pseudomonadota</taxon>
        <taxon>Betaproteobacteria</taxon>
        <taxon>Burkholderiales</taxon>
        <taxon>Oxalobacteraceae</taxon>
        <taxon>Telluria group</taxon>
        <taxon>Duganella</taxon>
    </lineage>
</organism>
<proteinExistence type="predicted"/>
<dbReference type="Proteomes" id="UP000470302">
    <property type="component" value="Unassembled WGS sequence"/>
</dbReference>
<sequence length="380" mass="40095">MTESQVFSSPVGGRSAVADMDVIPANLQVNDVQAVFAALPTQATREYYECKVPPTAPTGMIESHFKGVAAFGDKLIFTHTDLDPICPASHGKYLVGDVVFTGDQGQIDLVGDTAHAGWCHPCGAQACGSFMAMGIQKSASGSGADTSEIQIYDTRNASHDQPIVLIGTIPRPNDGINGVAMTREDGDDGKYIVAGVNGRSLTIYRSTHSSLLSGEPLDFNVIYQTDEFSASGAGLALITQVGGDTYLISMNADDDGSNSEIALYQLFLKALPYACVPVPGAKKSMPVPGMSESITLLETYLATIPPPWGPLLAGLLELGSGVLNSSFRWGKGLSITTPDTIEIYATDRNVLPISHIPQINSKKDFSLVVWACARPGPAAP</sequence>
<name>A0A845G5B7_9BURK</name>
<dbReference type="SUPFAM" id="SSF101908">
    <property type="entry name" value="Putative isomerase YbhE"/>
    <property type="match status" value="1"/>
</dbReference>
<reference evidence="1 2" key="1">
    <citation type="submission" date="2020-01" db="EMBL/GenBank/DDBJ databases">
        <title>Novel species isolated from a subtropical stream in China.</title>
        <authorList>
            <person name="Lu H."/>
        </authorList>
    </citation>
    <scope>NUCLEOTIDE SEQUENCE [LARGE SCALE GENOMIC DNA]</scope>
    <source>
        <strain evidence="1 2">FT82W</strain>
    </source>
</reference>
<dbReference type="EMBL" id="WWCW01000039">
    <property type="protein sequence ID" value="MYM88137.1"/>
    <property type="molecule type" value="Genomic_DNA"/>
</dbReference>
<protein>
    <submittedName>
        <fullName evidence="1">Uncharacterized protein</fullName>
    </submittedName>
</protein>
<dbReference type="AlphaFoldDB" id="A0A845G5B7"/>
<evidence type="ECO:0000313" key="1">
    <source>
        <dbReference type="EMBL" id="MYM88137.1"/>
    </source>
</evidence>
<evidence type="ECO:0000313" key="2">
    <source>
        <dbReference type="Proteomes" id="UP000470302"/>
    </source>
</evidence>
<gene>
    <name evidence="1" type="ORF">GTP91_13225</name>
</gene>